<reference evidence="2 3" key="1">
    <citation type="submission" date="2017-06" db="EMBL/GenBank/DDBJ databases">
        <authorList>
            <consortium name="Pathogen Informatics"/>
        </authorList>
    </citation>
    <scope>NUCLEOTIDE SEQUENCE [LARGE SCALE GENOMIC DNA]</scope>
    <source>
        <strain evidence="2 3">NCTC12149</strain>
    </source>
</reference>
<name>A0AAJ4XB65_9SPHI</name>
<evidence type="ECO:0000313" key="2">
    <source>
        <dbReference type="EMBL" id="SNV48768.1"/>
    </source>
</evidence>
<dbReference type="KEGG" id="smiz:4412673_01611"/>
<evidence type="ECO:0000256" key="1">
    <source>
        <dbReference type="SAM" id="SignalP"/>
    </source>
</evidence>
<proteinExistence type="predicted"/>
<dbReference type="AlphaFoldDB" id="A0AAJ4XB65"/>
<dbReference type="Proteomes" id="UP000215355">
    <property type="component" value="Chromosome 1"/>
</dbReference>
<accession>A0AAJ4XB65</accession>
<keyword evidence="1" id="KW-0732">Signal</keyword>
<feature type="signal peptide" evidence="1">
    <location>
        <begin position="1"/>
        <end position="22"/>
    </location>
</feature>
<dbReference type="EMBL" id="LT906468">
    <property type="protein sequence ID" value="SNV48768.1"/>
    <property type="molecule type" value="Genomic_DNA"/>
</dbReference>
<feature type="chain" id="PRO_5042470437" description="DUF4382 domain-containing protein" evidence="1">
    <location>
        <begin position="23"/>
        <end position="173"/>
    </location>
</feature>
<dbReference type="RefSeq" id="WP_093095599.1">
    <property type="nucleotide sequence ID" value="NZ_FNGK01000001.1"/>
</dbReference>
<evidence type="ECO:0000313" key="3">
    <source>
        <dbReference type="Proteomes" id="UP000215355"/>
    </source>
</evidence>
<sequence length="173" mass="18684">MKKKILLGAVLALFTMLNFSCSKDESVSGELGNNYLKVKIDGVEKIFSNVSANWVEGGNYLMITAMDQGKESLMINVMSETTRVTAGEYHLDGGSGFYLLVAHNTTNEGVQVNSTATDDTVAPEDSFNLKIDKINNAEVEGSFSGVLVRSQGLQTLSTLKLSEGEFKTSIKAN</sequence>
<evidence type="ECO:0008006" key="4">
    <source>
        <dbReference type="Google" id="ProtNLM"/>
    </source>
</evidence>
<organism evidence="2 3">
    <name type="scientific">Sphingobacterium mizutaii</name>
    <dbReference type="NCBI Taxonomy" id="1010"/>
    <lineage>
        <taxon>Bacteria</taxon>
        <taxon>Pseudomonadati</taxon>
        <taxon>Bacteroidota</taxon>
        <taxon>Sphingobacteriia</taxon>
        <taxon>Sphingobacteriales</taxon>
        <taxon>Sphingobacteriaceae</taxon>
        <taxon>Sphingobacterium</taxon>
    </lineage>
</organism>
<protein>
    <recommendedName>
        <fullName evidence="4">DUF4382 domain-containing protein</fullName>
    </recommendedName>
</protein>
<gene>
    <name evidence="2" type="ORF">SAMEA4412673_01611</name>
</gene>